<dbReference type="InterPro" id="IPR020806">
    <property type="entry name" value="PKS_PP-bd"/>
</dbReference>
<keyword evidence="6" id="KW-1185">Reference proteome</keyword>
<feature type="region of interest" description="Disordered" evidence="3">
    <location>
        <begin position="324"/>
        <end position="361"/>
    </location>
</feature>
<dbReference type="GO" id="GO:0031177">
    <property type="term" value="F:phosphopantetheine binding"/>
    <property type="evidence" value="ECO:0007669"/>
    <property type="project" value="InterPro"/>
</dbReference>
<evidence type="ECO:0000256" key="3">
    <source>
        <dbReference type="SAM" id="MobiDB-lite"/>
    </source>
</evidence>
<dbReference type="InterPro" id="IPR029063">
    <property type="entry name" value="SAM-dependent_MTases_sf"/>
</dbReference>
<dbReference type="Proteomes" id="UP000002357">
    <property type="component" value="Chromosome"/>
</dbReference>
<name>E2Q0K9_STRCL</name>
<dbReference type="InterPro" id="IPR006342">
    <property type="entry name" value="FkbM_mtfrase"/>
</dbReference>
<dbReference type="Pfam" id="PF05050">
    <property type="entry name" value="Methyltransf_21"/>
    <property type="match status" value="1"/>
</dbReference>
<dbReference type="AlphaFoldDB" id="E2Q0K9"/>
<feature type="compositionally biased region" description="Low complexity" evidence="3">
    <location>
        <begin position="387"/>
        <end position="396"/>
    </location>
</feature>
<dbReference type="eggNOG" id="COG1020">
    <property type="taxonomic scope" value="Bacteria"/>
</dbReference>
<dbReference type="Gene3D" id="3.40.50.1820">
    <property type="entry name" value="alpha/beta hydrolase"/>
    <property type="match status" value="1"/>
</dbReference>
<accession>E2Q0K9</accession>
<evidence type="ECO:0000313" key="6">
    <source>
        <dbReference type="Proteomes" id="UP000002357"/>
    </source>
</evidence>
<dbReference type="InterPro" id="IPR052514">
    <property type="entry name" value="SAM-dependent_MTase"/>
</dbReference>
<organism evidence="5 6">
    <name type="scientific">Streptomyces clavuligerus</name>
    <dbReference type="NCBI Taxonomy" id="1901"/>
    <lineage>
        <taxon>Bacteria</taxon>
        <taxon>Bacillati</taxon>
        <taxon>Actinomycetota</taxon>
        <taxon>Actinomycetes</taxon>
        <taxon>Kitasatosporales</taxon>
        <taxon>Streptomycetaceae</taxon>
        <taxon>Streptomyces</taxon>
    </lineage>
</organism>
<feature type="domain" description="Carrier" evidence="4">
    <location>
        <begin position="402"/>
        <end position="476"/>
    </location>
</feature>
<dbReference type="SUPFAM" id="SSF53335">
    <property type="entry name" value="S-adenosyl-L-methionine-dependent methyltransferases"/>
    <property type="match status" value="1"/>
</dbReference>
<gene>
    <name evidence="5" type="ORF">SCLAV_5485</name>
</gene>
<evidence type="ECO:0000256" key="1">
    <source>
        <dbReference type="ARBA" id="ARBA00022450"/>
    </source>
</evidence>
<reference evidence="5 6" key="1">
    <citation type="journal article" date="2010" name="Genome Biol. Evol.">
        <title>The sequence of a 1.8-mb bacterial linear plasmid reveals a rich evolutionary reservoir of secondary metabolic pathways.</title>
        <authorList>
            <person name="Medema M.H."/>
            <person name="Trefzer A."/>
            <person name="Kovalchuk A."/>
            <person name="van den Berg M."/>
            <person name="Mueller U."/>
            <person name="Heijne W."/>
            <person name="Wu L."/>
            <person name="Alam M.T."/>
            <person name="Ronning C.M."/>
            <person name="Nierman W.C."/>
            <person name="Bovenberg R.A.L."/>
            <person name="Breitling R."/>
            <person name="Takano E."/>
        </authorList>
    </citation>
    <scope>NUCLEOTIDE SEQUENCE [LARGE SCALE GENOMIC DNA]</scope>
    <source>
        <strain evidence="6">ATCC 27064 / DSM 738 / JCM 4710 / NBRC 13307 / NCIMB 12785 / NRRL 3585 / VKM Ac-602</strain>
    </source>
</reference>
<proteinExistence type="predicted"/>
<feature type="region of interest" description="Disordered" evidence="3">
    <location>
        <begin position="377"/>
        <end position="401"/>
    </location>
</feature>
<keyword evidence="2" id="KW-0597">Phosphoprotein</keyword>
<dbReference type="Gene3D" id="3.40.50.150">
    <property type="entry name" value="Vaccinia Virus protein VP39"/>
    <property type="match status" value="1"/>
</dbReference>
<evidence type="ECO:0000259" key="4">
    <source>
        <dbReference type="PROSITE" id="PS50075"/>
    </source>
</evidence>
<dbReference type="NCBIfam" id="TIGR01444">
    <property type="entry name" value="fkbM_fam"/>
    <property type="match status" value="1"/>
</dbReference>
<dbReference type="InterPro" id="IPR009081">
    <property type="entry name" value="PP-bd_ACP"/>
</dbReference>
<dbReference type="STRING" id="1901.BB341_01115"/>
<dbReference type="OrthoDB" id="424472at2"/>
<dbReference type="CDD" id="cd02440">
    <property type="entry name" value="AdoMet_MTases"/>
    <property type="match status" value="1"/>
</dbReference>
<dbReference type="PANTHER" id="PTHR34203">
    <property type="entry name" value="METHYLTRANSFERASE, FKBM FAMILY PROTEIN"/>
    <property type="match status" value="1"/>
</dbReference>
<dbReference type="InterPro" id="IPR036736">
    <property type="entry name" value="ACP-like_sf"/>
</dbReference>
<dbReference type="Pfam" id="PF00550">
    <property type="entry name" value="PP-binding"/>
    <property type="match status" value="1"/>
</dbReference>
<dbReference type="SMART" id="SM00823">
    <property type="entry name" value="PKS_PP"/>
    <property type="match status" value="1"/>
</dbReference>
<dbReference type="GeneID" id="93734813"/>
<sequence>MADRPLSLTPESLVRRTRTRSLATARAAERIRDFLRLQNGVTAAQAAPAPGGDRVRATVWVEDTPYGLPRRALPDGTPFHELNGYETDYLYQEIFEDRVYAPAGLRLPPRPLILDIGANTGLCSLYLTRAHPGATVYAFEPSPDAFTALAANVSALGLPVVTLPWAVGGGSGSATMTVYPGATVYSGLYADGADDHAAMAAAIDTAVDAGTGAGAQVAGELARDRMRGARTARVTVIGLRDVLARLGGADVDLLKLDAEGAEADILGPLEARDWRRVRRIIMEVHREADVPDLVALLTGAGYDCTVETVSALRDTGYHNVLAVRREPEGPEESGAAEPAGSGTAGEGSGAPPLVSLPPTGPHDRLVQALDGFLGAGDPPVDLEVRRGTPAGAARAPGTPPPGADPDVLAAVLAVCAEVLGVPLAAGDDFFAAGGTSLTAVRALARIRERVGGELGLADLMEDPTPVGLAARIGTASPHH</sequence>
<protein>
    <submittedName>
        <fullName evidence="5">Non-ribosomal peptide synthetase</fullName>
    </submittedName>
</protein>
<evidence type="ECO:0000256" key="2">
    <source>
        <dbReference type="ARBA" id="ARBA00022553"/>
    </source>
</evidence>
<dbReference type="InterPro" id="IPR029058">
    <property type="entry name" value="AB_hydrolase_fold"/>
</dbReference>
<dbReference type="KEGG" id="sclf:BB341_01115"/>
<feature type="compositionally biased region" description="Low complexity" evidence="3">
    <location>
        <begin position="332"/>
        <end position="341"/>
    </location>
</feature>
<dbReference type="RefSeq" id="WP_003962668.1">
    <property type="nucleotide sequence ID" value="NZ_CM000913.1"/>
</dbReference>
<evidence type="ECO:0000313" key="5">
    <source>
        <dbReference type="EMBL" id="EFG10552.1"/>
    </source>
</evidence>
<dbReference type="GO" id="GO:0017000">
    <property type="term" value="P:antibiotic biosynthetic process"/>
    <property type="evidence" value="ECO:0007669"/>
    <property type="project" value="UniProtKB-ARBA"/>
</dbReference>
<dbReference type="SUPFAM" id="SSF47336">
    <property type="entry name" value="ACP-like"/>
    <property type="match status" value="1"/>
</dbReference>
<dbReference type="PROSITE" id="PS50075">
    <property type="entry name" value="CARRIER"/>
    <property type="match status" value="1"/>
</dbReference>
<dbReference type="EMBL" id="CM000913">
    <property type="protein sequence ID" value="EFG10552.1"/>
    <property type="molecule type" value="Genomic_DNA"/>
</dbReference>
<dbReference type="PANTHER" id="PTHR34203:SF13">
    <property type="entry name" value="EXPRESSED PROTEIN"/>
    <property type="match status" value="1"/>
</dbReference>
<keyword evidence="1" id="KW-0596">Phosphopantetheine</keyword>